<dbReference type="OrthoDB" id="9830558at2"/>
<feature type="transmembrane region" description="Helical" evidence="1">
    <location>
        <begin position="20"/>
        <end position="43"/>
    </location>
</feature>
<keyword evidence="1" id="KW-0812">Transmembrane</keyword>
<organism evidence="2 3">
    <name type="scientific">Candidatus Nitrospira nitrosa</name>
    <dbReference type="NCBI Taxonomy" id="1742972"/>
    <lineage>
        <taxon>Bacteria</taxon>
        <taxon>Pseudomonadati</taxon>
        <taxon>Nitrospirota</taxon>
        <taxon>Nitrospiria</taxon>
        <taxon>Nitrospirales</taxon>
        <taxon>Nitrospiraceae</taxon>
        <taxon>Nitrospira</taxon>
    </lineage>
</organism>
<accession>A0A0S4L968</accession>
<keyword evidence="1" id="KW-1133">Transmembrane helix</keyword>
<keyword evidence="3" id="KW-1185">Reference proteome</keyword>
<sequence>MEQHVGAENVKRLNRTFYSLSIVGCTVLMYAALVVLSAGCALAHADQTQAHHHHSEESSSSQSAFCAWACQATSDIASVAEPSMGVVWLVTEPQVLPSAVYPVSSVSTLLHPRAPPVTTLLARG</sequence>
<keyword evidence="1" id="KW-0472">Membrane</keyword>
<gene>
    <name evidence="2" type="ORF">COMA1_11594</name>
</gene>
<protein>
    <submittedName>
        <fullName evidence="2">Uncharacterized protein</fullName>
    </submittedName>
</protein>
<dbReference type="AlphaFoldDB" id="A0A0S4L968"/>
<dbReference type="EMBL" id="CZQA01000001">
    <property type="protein sequence ID" value="CUS34241.1"/>
    <property type="molecule type" value="Genomic_DNA"/>
</dbReference>
<evidence type="ECO:0000256" key="1">
    <source>
        <dbReference type="SAM" id="Phobius"/>
    </source>
</evidence>
<proteinExistence type="predicted"/>
<name>A0A0S4L968_9BACT</name>
<evidence type="ECO:0000313" key="3">
    <source>
        <dbReference type="Proteomes" id="UP000199032"/>
    </source>
</evidence>
<dbReference type="STRING" id="1742972.COMA1_11594"/>
<evidence type="ECO:0000313" key="2">
    <source>
        <dbReference type="EMBL" id="CUS34241.1"/>
    </source>
</evidence>
<dbReference type="RefSeq" id="WP_090746082.1">
    <property type="nucleotide sequence ID" value="NZ_CZQA01000001.1"/>
</dbReference>
<dbReference type="Proteomes" id="UP000199032">
    <property type="component" value="Unassembled WGS sequence"/>
</dbReference>
<reference evidence="2 3" key="1">
    <citation type="submission" date="2015-10" db="EMBL/GenBank/DDBJ databases">
        <authorList>
            <person name="Gilbert D.G."/>
        </authorList>
    </citation>
    <scope>NUCLEOTIDE SEQUENCE [LARGE SCALE GENOMIC DNA]</scope>
    <source>
        <strain evidence="2">COMA1</strain>
    </source>
</reference>